<dbReference type="Proteomes" id="UP000772196">
    <property type="component" value="Unassembled WGS sequence"/>
</dbReference>
<protein>
    <submittedName>
        <fullName evidence="1">Uncharacterized protein</fullName>
    </submittedName>
</protein>
<gene>
    <name evidence="1" type="ORF">HFV08_24380</name>
</gene>
<keyword evidence="2" id="KW-1185">Reference proteome</keyword>
<accession>A0ABX1HAN7</accession>
<dbReference type="RefSeq" id="WP_168542484.1">
    <property type="nucleotide sequence ID" value="NZ_JAAWWP010000018.1"/>
</dbReference>
<organism evidence="1 2">
    <name type="scientific">Streptomyces physcomitrii</name>
    <dbReference type="NCBI Taxonomy" id="2724184"/>
    <lineage>
        <taxon>Bacteria</taxon>
        <taxon>Bacillati</taxon>
        <taxon>Actinomycetota</taxon>
        <taxon>Actinomycetes</taxon>
        <taxon>Kitasatosporales</taxon>
        <taxon>Streptomycetaceae</taxon>
        <taxon>Streptomyces</taxon>
    </lineage>
</organism>
<name>A0ABX1HAN7_9ACTN</name>
<reference evidence="1 2" key="1">
    <citation type="submission" date="2020-04" db="EMBL/GenBank/DDBJ databases">
        <title>Phylogenetic Diversity and Antibacterial Activity against Ralstonia solanacearum of Endophytic Actinomycete Isolated from Moss.</title>
        <authorList>
            <person name="Zhuang X."/>
        </authorList>
    </citation>
    <scope>NUCLEOTIDE SEQUENCE [LARGE SCALE GENOMIC DNA]</scope>
    <source>
        <strain evidence="1 2">LD120</strain>
    </source>
</reference>
<sequence length="198" mass="22343">MTNLSFELQRIQEKSVHRSERRFLWEGVAGPFGAVKLVYPEAGTYGEHWTSWTEGERIPSFVFTGIEQADRPSLRGHQLSLLDPGSGEYRPCDLSRPRGLTRRGRALRILAADRRYTYAQQPSKRNHTLARAGVTLHCARSSWMNPRRITVSGSGPLDALDISLGVLLESVYTRELSFRGAVIARTRRFTEGLLDLSD</sequence>
<evidence type="ECO:0000313" key="1">
    <source>
        <dbReference type="EMBL" id="NKI44325.1"/>
    </source>
</evidence>
<proteinExistence type="predicted"/>
<dbReference type="EMBL" id="JAAWWP010000018">
    <property type="protein sequence ID" value="NKI44325.1"/>
    <property type="molecule type" value="Genomic_DNA"/>
</dbReference>
<evidence type="ECO:0000313" key="2">
    <source>
        <dbReference type="Proteomes" id="UP000772196"/>
    </source>
</evidence>
<comment type="caution">
    <text evidence="1">The sequence shown here is derived from an EMBL/GenBank/DDBJ whole genome shotgun (WGS) entry which is preliminary data.</text>
</comment>